<evidence type="ECO:0000256" key="3">
    <source>
        <dbReference type="PROSITE-ProRule" id="PRU00023"/>
    </source>
</evidence>
<feature type="repeat" description="ANK" evidence="3">
    <location>
        <begin position="48"/>
        <end position="80"/>
    </location>
</feature>
<dbReference type="PROSITE" id="PS50088">
    <property type="entry name" value="ANK_REPEAT"/>
    <property type="match status" value="2"/>
</dbReference>
<dbReference type="PROSITE" id="PS50297">
    <property type="entry name" value="ANK_REP_REGION"/>
    <property type="match status" value="2"/>
</dbReference>
<dbReference type="PANTHER" id="PTHR24171">
    <property type="entry name" value="ANKYRIN REPEAT DOMAIN-CONTAINING PROTEIN 39-RELATED"/>
    <property type="match status" value="1"/>
</dbReference>
<accession>A0A6J8DKQ9</accession>
<dbReference type="PRINTS" id="PR01415">
    <property type="entry name" value="ANKYRIN"/>
</dbReference>
<dbReference type="Proteomes" id="UP000507470">
    <property type="component" value="Unassembled WGS sequence"/>
</dbReference>
<proteinExistence type="predicted"/>
<protein>
    <submittedName>
        <fullName evidence="4">Uncharacterized protein</fullName>
    </submittedName>
</protein>
<evidence type="ECO:0000313" key="4">
    <source>
        <dbReference type="EMBL" id="CAC5408505.1"/>
    </source>
</evidence>
<dbReference type="EMBL" id="CACVKT020007550">
    <property type="protein sequence ID" value="CAC5408505.1"/>
    <property type="molecule type" value="Genomic_DNA"/>
</dbReference>
<keyword evidence="1" id="KW-0677">Repeat</keyword>
<feature type="repeat" description="ANK" evidence="3">
    <location>
        <begin position="114"/>
        <end position="146"/>
    </location>
</feature>
<dbReference type="GO" id="GO:0031436">
    <property type="term" value="C:BRCA1-BARD1 complex"/>
    <property type="evidence" value="ECO:0007669"/>
    <property type="project" value="TreeGrafter"/>
</dbReference>
<keyword evidence="2 3" id="KW-0040">ANK repeat</keyword>
<evidence type="ECO:0000256" key="2">
    <source>
        <dbReference type="ARBA" id="ARBA00023043"/>
    </source>
</evidence>
<gene>
    <name evidence="4" type="ORF">MCOR_41890</name>
</gene>
<evidence type="ECO:0000256" key="1">
    <source>
        <dbReference type="ARBA" id="ARBA00022737"/>
    </source>
</evidence>
<dbReference type="GO" id="GO:0085020">
    <property type="term" value="P:protein K6-linked ubiquitination"/>
    <property type="evidence" value="ECO:0007669"/>
    <property type="project" value="TreeGrafter"/>
</dbReference>
<dbReference type="InterPro" id="IPR036770">
    <property type="entry name" value="Ankyrin_rpt-contain_sf"/>
</dbReference>
<dbReference type="Pfam" id="PF12796">
    <property type="entry name" value="Ank_2"/>
    <property type="match status" value="1"/>
</dbReference>
<dbReference type="SUPFAM" id="SSF48403">
    <property type="entry name" value="Ankyrin repeat"/>
    <property type="match status" value="1"/>
</dbReference>
<dbReference type="OrthoDB" id="6109495at2759"/>
<dbReference type="PANTHER" id="PTHR24171:SF8">
    <property type="entry name" value="BRCA1-ASSOCIATED RING DOMAIN PROTEIN 1"/>
    <property type="match status" value="1"/>
</dbReference>
<reference evidence="4 5" key="1">
    <citation type="submission" date="2020-06" db="EMBL/GenBank/DDBJ databases">
        <authorList>
            <person name="Li R."/>
            <person name="Bekaert M."/>
        </authorList>
    </citation>
    <scope>NUCLEOTIDE SEQUENCE [LARGE SCALE GENOMIC DNA]</scope>
    <source>
        <strain evidence="5">wild</strain>
    </source>
</reference>
<dbReference type="GO" id="GO:0070531">
    <property type="term" value="C:BRCA1-A complex"/>
    <property type="evidence" value="ECO:0007669"/>
    <property type="project" value="TreeGrafter"/>
</dbReference>
<keyword evidence="5" id="KW-1185">Reference proteome</keyword>
<dbReference type="GO" id="GO:0004842">
    <property type="term" value="F:ubiquitin-protein transferase activity"/>
    <property type="evidence" value="ECO:0007669"/>
    <property type="project" value="TreeGrafter"/>
</dbReference>
<dbReference type="InterPro" id="IPR002110">
    <property type="entry name" value="Ankyrin_rpt"/>
</dbReference>
<sequence length="267" mass="30193">MSFRSLQEDCVQEKDDVLMNRARCYRRSNSTPIICEQVKEDINATDSKGRTSLYFAAKYGNKELLRHLLELGADPNIPDSTLTFPIHEAIDNAFMDIVELLIDYDCDVNCKNLLGQTPLIRATLFGDIDTAKLLIKSGADLDEIECTGKTALLVGLREGSDKICNHLIRYECDVNIVDNIGYSALYLAVHRSSEPSITMCQKLYKAGYDFENDCHWLSKDLHRTITQTGLISSMLQKLGLKQIRLENEDTHFDVRDSLLADSCSRMI</sequence>
<evidence type="ECO:0000313" key="5">
    <source>
        <dbReference type="Proteomes" id="UP000507470"/>
    </source>
</evidence>
<name>A0A6J8DKQ9_MYTCO</name>
<dbReference type="Pfam" id="PF13857">
    <property type="entry name" value="Ank_5"/>
    <property type="match status" value="1"/>
</dbReference>
<dbReference type="SMART" id="SM00248">
    <property type="entry name" value="ANK"/>
    <property type="match status" value="5"/>
</dbReference>
<dbReference type="Gene3D" id="1.25.40.20">
    <property type="entry name" value="Ankyrin repeat-containing domain"/>
    <property type="match status" value="1"/>
</dbReference>
<organism evidence="4 5">
    <name type="scientific">Mytilus coruscus</name>
    <name type="common">Sea mussel</name>
    <dbReference type="NCBI Taxonomy" id="42192"/>
    <lineage>
        <taxon>Eukaryota</taxon>
        <taxon>Metazoa</taxon>
        <taxon>Spiralia</taxon>
        <taxon>Lophotrochozoa</taxon>
        <taxon>Mollusca</taxon>
        <taxon>Bivalvia</taxon>
        <taxon>Autobranchia</taxon>
        <taxon>Pteriomorphia</taxon>
        <taxon>Mytilida</taxon>
        <taxon>Mytiloidea</taxon>
        <taxon>Mytilidae</taxon>
        <taxon>Mytilinae</taxon>
        <taxon>Mytilus</taxon>
    </lineage>
</organism>
<dbReference type="AlphaFoldDB" id="A0A6J8DKQ9"/>